<organism evidence="3 4">
    <name type="scientific">Senna tora</name>
    <dbReference type="NCBI Taxonomy" id="362788"/>
    <lineage>
        <taxon>Eukaryota</taxon>
        <taxon>Viridiplantae</taxon>
        <taxon>Streptophyta</taxon>
        <taxon>Embryophyta</taxon>
        <taxon>Tracheophyta</taxon>
        <taxon>Spermatophyta</taxon>
        <taxon>Magnoliopsida</taxon>
        <taxon>eudicotyledons</taxon>
        <taxon>Gunneridae</taxon>
        <taxon>Pentapetalae</taxon>
        <taxon>rosids</taxon>
        <taxon>fabids</taxon>
        <taxon>Fabales</taxon>
        <taxon>Fabaceae</taxon>
        <taxon>Caesalpinioideae</taxon>
        <taxon>Cassia clade</taxon>
        <taxon>Senna</taxon>
    </lineage>
</organism>
<keyword evidence="4" id="KW-1185">Reference proteome</keyword>
<feature type="region of interest" description="Disordered" evidence="1">
    <location>
        <begin position="288"/>
        <end position="314"/>
    </location>
</feature>
<protein>
    <submittedName>
        <fullName evidence="3">Replication protein A 70 kDa DNA-binding subunit E-like</fullName>
    </submittedName>
</protein>
<dbReference type="AlphaFoldDB" id="A0A834SMI2"/>
<dbReference type="Pfam" id="PF02721">
    <property type="entry name" value="DUF223"/>
    <property type="match status" value="1"/>
</dbReference>
<dbReference type="InterPro" id="IPR003871">
    <property type="entry name" value="RFA1B/D_OB_1st"/>
</dbReference>
<dbReference type="GO" id="GO:0003677">
    <property type="term" value="F:DNA binding"/>
    <property type="evidence" value="ECO:0007669"/>
    <property type="project" value="UniProtKB-KW"/>
</dbReference>
<sequence length="334" mass="37723">MAKLELELPVYPSCTELKYQPYNCNYISQEIAKFIRDHTKNVPANAISIPTGGTSILEQLGSKINASIKSVFSSKFRNILKDGDVYIMSQFNVVSASSSFHPTRHAFKLNFIFQTQVALFDDADVIGRVYNMSQVHQSSPNDSKNKRVTVDIEYAVYKIEVIVYDESGIANLTVFDRDAFKYLGINAIDLGAESVKNVEDNEGWPKKLDSFVGKKFIFKVGIKVLEWNAFTSLTVQKMTDDPTIFDKYFVHRLPQIDLTLVTDDLPTLDMNKSKQMLRGDGRRLSFHDVEASPSKEKPSTCKRPAIDFSDDGQSSGEFMLNIDDAHKKVEIENN</sequence>
<dbReference type="CDD" id="cd04480">
    <property type="entry name" value="RPA1_DBD_A_like"/>
    <property type="match status" value="1"/>
</dbReference>
<dbReference type="InterPro" id="IPR012340">
    <property type="entry name" value="NA-bd_OB-fold"/>
</dbReference>
<feature type="compositionally biased region" description="Basic and acidic residues" evidence="1">
    <location>
        <begin position="288"/>
        <end position="299"/>
    </location>
</feature>
<keyword evidence="3" id="KW-0238">DNA-binding</keyword>
<reference evidence="3" key="1">
    <citation type="submission" date="2020-09" db="EMBL/GenBank/DDBJ databases">
        <title>Genome-Enabled Discovery of Anthraquinone Biosynthesis in Senna tora.</title>
        <authorList>
            <person name="Kang S.-H."/>
            <person name="Pandey R.P."/>
            <person name="Lee C.-M."/>
            <person name="Sim J.-S."/>
            <person name="Jeong J.-T."/>
            <person name="Choi B.-S."/>
            <person name="Jung M."/>
            <person name="Ginzburg D."/>
            <person name="Zhao K."/>
            <person name="Won S.Y."/>
            <person name="Oh T.-J."/>
            <person name="Yu Y."/>
            <person name="Kim N.-H."/>
            <person name="Lee O.R."/>
            <person name="Lee T.-H."/>
            <person name="Bashyal P."/>
            <person name="Kim T.-S."/>
            <person name="Lee W.-H."/>
            <person name="Kawkins C."/>
            <person name="Kim C.-K."/>
            <person name="Kim J.S."/>
            <person name="Ahn B.O."/>
            <person name="Rhee S.Y."/>
            <person name="Sohng J.K."/>
        </authorList>
    </citation>
    <scope>NUCLEOTIDE SEQUENCE</scope>
    <source>
        <tissue evidence="3">Leaf</tissue>
    </source>
</reference>
<dbReference type="Gene3D" id="2.40.50.140">
    <property type="entry name" value="Nucleic acid-binding proteins"/>
    <property type="match status" value="2"/>
</dbReference>
<evidence type="ECO:0000256" key="1">
    <source>
        <dbReference type="SAM" id="MobiDB-lite"/>
    </source>
</evidence>
<gene>
    <name evidence="3" type="ORF">G2W53_039456</name>
</gene>
<proteinExistence type="predicted"/>
<evidence type="ECO:0000259" key="2">
    <source>
        <dbReference type="Pfam" id="PF02721"/>
    </source>
</evidence>
<dbReference type="Proteomes" id="UP000634136">
    <property type="component" value="Unassembled WGS sequence"/>
</dbReference>
<accession>A0A834SMI2</accession>
<dbReference type="EMBL" id="JAAIUW010000012">
    <property type="protein sequence ID" value="KAF7807295.1"/>
    <property type="molecule type" value="Genomic_DNA"/>
</dbReference>
<evidence type="ECO:0000313" key="3">
    <source>
        <dbReference type="EMBL" id="KAF7807295.1"/>
    </source>
</evidence>
<feature type="domain" description="Replication protein A 70 kDa DNA-binding subunit B/D first OB fold" evidence="2">
    <location>
        <begin position="56"/>
        <end position="118"/>
    </location>
</feature>
<dbReference type="OrthoDB" id="1047178at2759"/>
<evidence type="ECO:0000313" key="4">
    <source>
        <dbReference type="Proteomes" id="UP000634136"/>
    </source>
</evidence>
<dbReference type="SUPFAM" id="SSF50249">
    <property type="entry name" value="Nucleic acid-binding proteins"/>
    <property type="match status" value="2"/>
</dbReference>
<name>A0A834SMI2_9FABA</name>
<comment type="caution">
    <text evidence="3">The sequence shown here is derived from an EMBL/GenBank/DDBJ whole genome shotgun (WGS) entry which is preliminary data.</text>
</comment>